<keyword evidence="2" id="KW-1185">Reference proteome</keyword>
<dbReference type="GO" id="GO:1990351">
    <property type="term" value="C:transporter complex"/>
    <property type="evidence" value="ECO:0007669"/>
    <property type="project" value="TreeGrafter"/>
</dbReference>
<dbReference type="EMBL" id="AP019860">
    <property type="protein sequence ID" value="BBM87298.1"/>
    <property type="molecule type" value="Genomic_DNA"/>
</dbReference>
<dbReference type="AlphaFoldDB" id="A0A5S9ISF4"/>
<protein>
    <recommendedName>
        <fullName evidence="3">LPS-assembly protein LptD</fullName>
    </recommendedName>
</protein>
<dbReference type="GO" id="GO:0009279">
    <property type="term" value="C:cell outer membrane"/>
    <property type="evidence" value="ECO:0007669"/>
    <property type="project" value="TreeGrafter"/>
</dbReference>
<dbReference type="OrthoDB" id="251461at2"/>
<evidence type="ECO:0000313" key="2">
    <source>
        <dbReference type="Proteomes" id="UP000326354"/>
    </source>
</evidence>
<dbReference type="PANTHER" id="PTHR30189:SF1">
    <property type="entry name" value="LPS-ASSEMBLY PROTEIN LPTD"/>
    <property type="match status" value="1"/>
</dbReference>
<organism evidence="1 2">
    <name type="scientific">Uabimicrobium amorphum</name>
    <dbReference type="NCBI Taxonomy" id="2596890"/>
    <lineage>
        <taxon>Bacteria</taxon>
        <taxon>Pseudomonadati</taxon>
        <taxon>Planctomycetota</taxon>
        <taxon>Candidatus Uabimicrobiia</taxon>
        <taxon>Candidatus Uabimicrobiales</taxon>
        <taxon>Candidatus Uabimicrobiaceae</taxon>
        <taxon>Candidatus Uabimicrobium</taxon>
    </lineage>
</organism>
<accession>A0A5S9ISF4</accession>
<dbReference type="PANTHER" id="PTHR30189">
    <property type="entry name" value="LPS-ASSEMBLY PROTEIN"/>
    <property type="match status" value="1"/>
</dbReference>
<evidence type="ECO:0000313" key="1">
    <source>
        <dbReference type="EMBL" id="BBM87298.1"/>
    </source>
</evidence>
<dbReference type="InterPro" id="IPR050218">
    <property type="entry name" value="LptD"/>
</dbReference>
<dbReference type="KEGG" id="uam:UABAM_05707"/>
<proteinExistence type="predicted"/>
<dbReference type="RefSeq" id="WP_151971323.1">
    <property type="nucleotide sequence ID" value="NZ_AP019860.1"/>
</dbReference>
<gene>
    <name evidence="1" type="ORF">UABAM_05707</name>
</gene>
<reference evidence="1 2" key="1">
    <citation type="submission" date="2019-08" db="EMBL/GenBank/DDBJ databases">
        <title>Complete genome sequence of Candidatus Uab amorphum.</title>
        <authorList>
            <person name="Shiratori T."/>
            <person name="Suzuki S."/>
            <person name="Kakizawa Y."/>
            <person name="Ishida K."/>
        </authorList>
    </citation>
    <scope>NUCLEOTIDE SEQUENCE [LARGE SCALE GENOMIC DNA]</scope>
    <source>
        <strain evidence="1 2">SRT547</strain>
    </source>
</reference>
<sequence>MKNIFFVFVLLTFVYGQQQSIAQDLQKKSKQTKKTDRLVELLGERASINPEKLPLNMDFGAVEMQEYRGKNVWILTEGVHLWQKEKPQQPQQKIQQKQKPEKDKTVLELYSETAVIWFPGKITPVGGDDKKVQVKNALIYAEGNVHFFWGNKTLRSEAMFFDTSKQTGVLTKSVVRGTRENTPLFLRASKLRIHSKNHIEADEADVSTCQFGEPHYHFSVNHLEMYKDKNNNDSYVVSEHNTLYAQNTPIFYIPHIAGRSLEDFPLRNVNVGSASRFGTHVLTLWGGELYNNKQGVIQQMNWDLNLDVYQERGFGVGPGFTYEGDAYLGFFKAYFVHDQPLEQLGTTLDGDPLDEEEATFEFLHRFYWQHRHNLPNDWYLDIELSRISDEELLFDFFEVEAREEKEQETYAHLKKVWKNQGVTFLASANLNDFQNQIVFLPRGTYRLIKQPLFLDKWGGAMYYSTDVELANVRREDDEENRSEFDGERIVRFDWLHTINYKISVGGIQFVPFIEGRSTYFEKSIDNFNETRGVFSTGLETSTNFYRLFYVSNSLLDINQLLHVFTPQVRYEFLRTSIDSDELIPFNAVEEVDDLQQVTLRLINRFRTVRDGLSDDFFLLELELSYLPEENGGFRDQLSNLEIDIVWNIRRDLRLIGNAEYNFQEDGLDLLSSTLISQPLDNLFLSLDCRYQRDQNFIATYRIRNDFNEKWGFEFSQQLEPGGDAFLRESNFTIRRIFHRFAFDVSIEFDNVDNEAGVSFSILPMDFGSGGGQFVRNRRDFTNIYR</sequence>
<name>A0A5S9ISF4_UABAM</name>
<dbReference type="Proteomes" id="UP000326354">
    <property type="component" value="Chromosome"/>
</dbReference>
<evidence type="ECO:0008006" key="3">
    <source>
        <dbReference type="Google" id="ProtNLM"/>
    </source>
</evidence>